<feature type="non-terminal residue" evidence="2">
    <location>
        <position position="1"/>
    </location>
</feature>
<feature type="compositionally biased region" description="Basic and acidic residues" evidence="1">
    <location>
        <begin position="151"/>
        <end position="160"/>
    </location>
</feature>
<feature type="region of interest" description="Disordered" evidence="1">
    <location>
        <begin position="23"/>
        <end position="54"/>
    </location>
</feature>
<feature type="region of interest" description="Disordered" evidence="1">
    <location>
        <begin position="67"/>
        <end position="190"/>
    </location>
</feature>
<dbReference type="EMBL" id="BKCJ011342170">
    <property type="protein sequence ID" value="GFD23066.1"/>
    <property type="molecule type" value="Genomic_DNA"/>
</dbReference>
<evidence type="ECO:0000256" key="1">
    <source>
        <dbReference type="SAM" id="MobiDB-lite"/>
    </source>
</evidence>
<organism evidence="2">
    <name type="scientific">Tanacetum cinerariifolium</name>
    <name type="common">Dalmatian daisy</name>
    <name type="synonym">Chrysanthemum cinerariifolium</name>
    <dbReference type="NCBI Taxonomy" id="118510"/>
    <lineage>
        <taxon>Eukaryota</taxon>
        <taxon>Viridiplantae</taxon>
        <taxon>Streptophyta</taxon>
        <taxon>Embryophyta</taxon>
        <taxon>Tracheophyta</taxon>
        <taxon>Spermatophyta</taxon>
        <taxon>Magnoliopsida</taxon>
        <taxon>eudicotyledons</taxon>
        <taxon>Gunneridae</taxon>
        <taxon>Pentapetalae</taxon>
        <taxon>asterids</taxon>
        <taxon>campanulids</taxon>
        <taxon>Asterales</taxon>
        <taxon>Asteraceae</taxon>
        <taxon>Asteroideae</taxon>
        <taxon>Anthemideae</taxon>
        <taxon>Anthemidinae</taxon>
        <taxon>Tanacetum</taxon>
    </lineage>
</organism>
<feature type="non-terminal residue" evidence="2">
    <location>
        <position position="190"/>
    </location>
</feature>
<reference evidence="2" key="1">
    <citation type="journal article" date="2019" name="Sci. Rep.">
        <title>Draft genome of Tanacetum cinerariifolium, the natural source of mosquito coil.</title>
        <authorList>
            <person name="Yamashiro T."/>
            <person name="Shiraishi A."/>
            <person name="Satake H."/>
            <person name="Nakayama K."/>
        </authorList>
    </citation>
    <scope>NUCLEOTIDE SEQUENCE</scope>
</reference>
<protein>
    <submittedName>
        <fullName evidence="2">Uncharacterized protein</fullName>
    </submittedName>
</protein>
<gene>
    <name evidence="2" type="ORF">Tci_895035</name>
</gene>
<accession>A0A699UNW5</accession>
<sequence length="190" mass="20691">VDDEEADLQRALEKIMKSMYDVPRGPLPPVVIREPESEKYQPLPEVPGKGKEKVTEEQVACDLLNLQTHKKKSPADQYILQRHTSIPTRSSRHDESSSLYVELRLTDSEEEFKEVVPGADAGGQGEGQAGPDPGAQAEGQARPDPVAQDEGQARSNHDEQAEGQAGPDPGNVEESQPMPSPVVHAGLDRE</sequence>
<name>A0A699UNW5_TANCI</name>
<feature type="compositionally biased region" description="Low complexity" evidence="1">
    <location>
        <begin position="129"/>
        <end position="140"/>
    </location>
</feature>
<comment type="caution">
    <text evidence="2">The sequence shown here is derived from an EMBL/GenBank/DDBJ whole genome shotgun (WGS) entry which is preliminary data.</text>
</comment>
<dbReference type="AlphaFoldDB" id="A0A699UNW5"/>
<evidence type="ECO:0000313" key="2">
    <source>
        <dbReference type="EMBL" id="GFD23066.1"/>
    </source>
</evidence>
<proteinExistence type="predicted"/>